<feature type="chain" id="PRO_5035777838" evidence="2">
    <location>
        <begin position="19"/>
        <end position="181"/>
    </location>
</feature>
<evidence type="ECO:0000256" key="1">
    <source>
        <dbReference type="SAM" id="MobiDB-lite"/>
    </source>
</evidence>
<keyword evidence="4" id="KW-1185">Reference proteome</keyword>
<dbReference type="EMBL" id="CAIIXF020000151">
    <property type="protein sequence ID" value="CAH1802884.1"/>
    <property type="molecule type" value="Genomic_DNA"/>
</dbReference>
<dbReference type="AlphaFoldDB" id="A0A8S4Q9Q2"/>
<proteinExistence type="predicted"/>
<sequence>MGIFIALNLASSVLVVCGLGKLRYDTDNSDNGENEPLLQGSTDGNEEYQTKEHHESFENISGHFKVKSDDNNDDQVQFIRNTDNIISSYSHDRQKNENCRNKYKDIKDKDTPSNITKTAYAKKSWSKRLRPDTLIGTFRVMVDLKMTLLIPLSVVNGCIISYSSAEFPQVISIVIVLNSLS</sequence>
<dbReference type="Proteomes" id="UP000749559">
    <property type="component" value="Unassembled WGS sequence"/>
</dbReference>
<keyword evidence="2" id="KW-0732">Signal</keyword>
<evidence type="ECO:0000256" key="2">
    <source>
        <dbReference type="SAM" id="SignalP"/>
    </source>
</evidence>
<feature type="region of interest" description="Disordered" evidence="1">
    <location>
        <begin position="25"/>
        <end position="53"/>
    </location>
</feature>
<reference evidence="3" key="1">
    <citation type="submission" date="2022-03" db="EMBL/GenBank/DDBJ databases">
        <authorList>
            <person name="Martin C."/>
        </authorList>
    </citation>
    <scope>NUCLEOTIDE SEQUENCE</scope>
</reference>
<evidence type="ECO:0000313" key="3">
    <source>
        <dbReference type="EMBL" id="CAH1802884.1"/>
    </source>
</evidence>
<feature type="signal peptide" evidence="2">
    <location>
        <begin position="1"/>
        <end position="18"/>
    </location>
</feature>
<organism evidence="3 4">
    <name type="scientific">Owenia fusiformis</name>
    <name type="common">Polychaete worm</name>
    <dbReference type="NCBI Taxonomy" id="6347"/>
    <lineage>
        <taxon>Eukaryota</taxon>
        <taxon>Metazoa</taxon>
        <taxon>Spiralia</taxon>
        <taxon>Lophotrochozoa</taxon>
        <taxon>Annelida</taxon>
        <taxon>Polychaeta</taxon>
        <taxon>Sedentaria</taxon>
        <taxon>Canalipalpata</taxon>
        <taxon>Sabellida</taxon>
        <taxon>Oweniida</taxon>
        <taxon>Oweniidae</taxon>
        <taxon>Owenia</taxon>
    </lineage>
</organism>
<comment type="caution">
    <text evidence="3">The sequence shown here is derived from an EMBL/GenBank/DDBJ whole genome shotgun (WGS) entry which is preliminary data.</text>
</comment>
<gene>
    <name evidence="3" type="ORF">OFUS_LOCUS26524</name>
</gene>
<accession>A0A8S4Q9Q2</accession>
<evidence type="ECO:0000313" key="4">
    <source>
        <dbReference type="Proteomes" id="UP000749559"/>
    </source>
</evidence>
<protein>
    <submittedName>
        <fullName evidence="3">Uncharacterized protein</fullName>
    </submittedName>
</protein>
<name>A0A8S4Q9Q2_OWEFU</name>